<dbReference type="EMBL" id="JACHHQ010000001">
    <property type="protein sequence ID" value="MBB5198755.1"/>
    <property type="molecule type" value="Genomic_DNA"/>
</dbReference>
<dbReference type="RefSeq" id="WP_168052932.1">
    <property type="nucleotide sequence ID" value="NZ_JAAOZT010000002.1"/>
</dbReference>
<dbReference type="Gene3D" id="2.40.50.870">
    <property type="entry name" value="Protein of unknown function (DUF3299)"/>
    <property type="match status" value="1"/>
</dbReference>
<protein>
    <recommendedName>
        <fullName evidence="3">DUF3299 domain-containing protein</fullName>
    </recommendedName>
</protein>
<keyword evidence="2" id="KW-1185">Reference proteome</keyword>
<comment type="caution">
    <text evidence="1">The sequence shown here is derived from an EMBL/GenBank/DDBJ whole genome shotgun (WGS) entry which is preliminary data.</text>
</comment>
<evidence type="ECO:0008006" key="3">
    <source>
        <dbReference type="Google" id="ProtNLM"/>
    </source>
</evidence>
<dbReference type="AlphaFoldDB" id="A0A840RM72"/>
<reference evidence="1 2" key="1">
    <citation type="submission" date="2020-08" db="EMBL/GenBank/DDBJ databases">
        <title>Genomic Encyclopedia of Type Strains, Phase IV (KMG-IV): sequencing the most valuable type-strain genomes for metagenomic binning, comparative biology and taxonomic classification.</title>
        <authorList>
            <person name="Goeker M."/>
        </authorList>
    </citation>
    <scope>NUCLEOTIDE SEQUENCE [LARGE SCALE GENOMIC DNA]</scope>
    <source>
        <strain evidence="1 2">DSM 23240</strain>
    </source>
</reference>
<dbReference type="Pfam" id="PF11736">
    <property type="entry name" value="DUF3299"/>
    <property type="match status" value="1"/>
</dbReference>
<dbReference type="Proteomes" id="UP000571084">
    <property type="component" value="Unassembled WGS sequence"/>
</dbReference>
<evidence type="ECO:0000313" key="2">
    <source>
        <dbReference type="Proteomes" id="UP000571084"/>
    </source>
</evidence>
<sequence>MKIFLWIVAIVIAGLTTGTVGRYIVADRNATAALKASIETGQARQDGGYKIGDRLQQAPLVASAPDKSTVMTRSPFQEIKWEELAPASWDPMKPFKGIDLNKMEDGDPRADAALQKAREYWKNAPINPAMNGKLIKIPGFVVSLDREGEALKEFLLVPYFGGCIHVPPPPANQIIHVNSTKSIKGIRTMDAVWISGTLIVKPSSTEMGDAGYSMVAQNVEIYKDSDLK</sequence>
<gene>
    <name evidence="1" type="ORF">HNR39_000565</name>
</gene>
<accession>A0A840RM72</accession>
<evidence type="ECO:0000313" key="1">
    <source>
        <dbReference type="EMBL" id="MBB5198755.1"/>
    </source>
</evidence>
<name>A0A840RM72_9BURK</name>
<proteinExistence type="predicted"/>
<organism evidence="1 2">
    <name type="scientific">Glaciimonas immobilis</name>
    <dbReference type="NCBI Taxonomy" id="728004"/>
    <lineage>
        <taxon>Bacteria</taxon>
        <taxon>Pseudomonadati</taxon>
        <taxon>Pseudomonadota</taxon>
        <taxon>Betaproteobacteria</taxon>
        <taxon>Burkholderiales</taxon>
        <taxon>Oxalobacteraceae</taxon>
        <taxon>Glaciimonas</taxon>
    </lineage>
</organism>
<dbReference type="InterPro" id="IPR021727">
    <property type="entry name" value="DUF3299"/>
</dbReference>